<proteinExistence type="predicted"/>
<protein>
    <submittedName>
        <fullName evidence="1">Uncharacterized protein</fullName>
    </submittedName>
</protein>
<sequence>MSDDVGFPVLRTTDPACALRMARRLVAVGDTRHAQVLADIDLPDVEDVLRARSLWPQAWFSWDGPIVWERGDLVDPTGLIGGVRGADLPSDRGSLSEHLPLRMELWEQPLGSVEDDFVALAAPHVAQLHWWNLGWPEAPELGLHPERKHAEVTVLFNTPTPALEERVDGHTVLVHVRDTSNEESMLRRASWVAEQAGVTVIGGPVRG</sequence>
<reference evidence="1" key="1">
    <citation type="submission" date="2024-07" db="EMBL/GenBank/DDBJ databases">
        <authorList>
            <person name="Yu S.T."/>
        </authorList>
    </citation>
    <scope>NUCLEOTIDE SEQUENCE</scope>
    <source>
        <strain evidence="1">R11</strain>
    </source>
</reference>
<dbReference type="EMBL" id="CP163432">
    <property type="protein sequence ID" value="XDQ13071.1"/>
    <property type="molecule type" value="Genomic_DNA"/>
</dbReference>
<gene>
    <name evidence="1" type="ORF">AB5J55_27330</name>
</gene>
<accession>A0AB39N6K8</accession>
<dbReference type="RefSeq" id="WP_369273167.1">
    <property type="nucleotide sequence ID" value="NZ_CP163432.1"/>
</dbReference>
<dbReference type="AlphaFoldDB" id="A0AB39N6K8"/>
<evidence type="ECO:0000313" key="1">
    <source>
        <dbReference type="EMBL" id="XDQ13071.1"/>
    </source>
</evidence>
<organism evidence="1">
    <name type="scientific">Streptomyces sp. R11</name>
    <dbReference type="NCBI Taxonomy" id="3238625"/>
    <lineage>
        <taxon>Bacteria</taxon>
        <taxon>Bacillati</taxon>
        <taxon>Actinomycetota</taxon>
        <taxon>Actinomycetes</taxon>
        <taxon>Kitasatosporales</taxon>
        <taxon>Streptomycetaceae</taxon>
        <taxon>Streptomyces</taxon>
    </lineage>
</organism>
<name>A0AB39N6K8_9ACTN</name>